<evidence type="ECO:0000313" key="12">
    <source>
        <dbReference type="EMBL" id="KAG8387992.1"/>
    </source>
</evidence>
<dbReference type="GO" id="GO:0005874">
    <property type="term" value="C:microtubule"/>
    <property type="evidence" value="ECO:0007669"/>
    <property type="project" value="UniProtKB-KW"/>
</dbReference>
<keyword evidence="4 9" id="KW-0175">Coiled coil</keyword>
<feature type="coiled-coil region" evidence="9">
    <location>
        <begin position="600"/>
        <end position="627"/>
    </location>
</feature>
<dbReference type="PROSITE" id="PS00411">
    <property type="entry name" value="KINESIN_MOTOR_1"/>
    <property type="match status" value="1"/>
</dbReference>
<feature type="region of interest" description="Disordered" evidence="10">
    <location>
        <begin position="548"/>
        <end position="569"/>
    </location>
</feature>
<dbReference type="Pfam" id="PF00225">
    <property type="entry name" value="Kinesin"/>
    <property type="match status" value="1"/>
</dbReference>
<proteinExistence type="inferred from homology"/>
<organism evidence="12 13">
    <name type="scientific">Buddleja alternifolia</name>
    <dbReference type="NCBI Taxonomy" id="168488"/>
    <lineage>
        <taxon>Eukaryota</taxon>
        <taxon>Viridiplantae</taxon>
        <taxon>Streptophyta</taxon>
        <taxon>Embryophyta</taxon>
        <taxon>Tracheophyta</taxon>
        <taxon>Spermatophyta</taxon>
        <taxon>Magnoliopsida</taxon>
        <taxon>eudicotyledons</taxon>
        <taxon>Gunneridae</taxon>
        <taxon>Pentapetalae</taxon>
        <taxon>asterids</taxon>
        <taxon>lamiids</taxon>
        <taxon>Lamiales</taxon>
        <taxon>Scrophulariaceae</taxon>
        <taxon>Buddlejeae</taxon>
        <taxon>Buddleja</taxon>
    </lineage>
</organism>
<keyword evidence="13" id="KW-1185">Reference proteome</keyword>
<dbReference type="InterPro" id="IPR019821">
    <property type="entry name" value="Kinesin_motor_CS"/>
</dbReference>
<feature type="region of interest" description="Disordered" evidence="10">
    <location>
        <begin position="1"/>
        <end position="80"/>
    </location>
</feature>
<dbReference type="PANTHER" id="PTHR47968:SF13">
    <property type="entry name" value="KINESIN-LIKE PROTEIN KIF19 ISOFORM X1"/>
    <property type="match status" value="1"/>
</dbReference>
<dbReference type="PRINTS" id="PR00380">
    <property type="entry name" value="KINESINHEAVY"/>
</dbReference>
<evidence type="ECO:0000256" key="5">
    <source>
        <dbReference type="ARBA" id="ARBA00023175"/>
    </source>
</evidence>
<dbReference type="GO" id="GO:0003777">
    <property type="term" value="F:microtubule motor activity"/>
    <property type="evidence" value="ECO:0007669"/>
    <property type="project" value="InterPro"/>
</dbReference>
<dbReference type="PROSITE" id="PS50067">
    <property type="entry name" value="KINESIN_MOTOR_2"/>
    <property type="match status" value="1"/>
</dbReference>
<dbReference type="InterPro" id="IPR036961">
    <property type="entry name" value="Kinesin_motor_dom_sf"/>
</dbReference>
<keyword evidence="3 7" id="KW-0067">ATP-binding</keyword>
<dbReference type="EMBL" id="WHWC01000002">
    <property type="protein sequence ID" value="KAG8387992.1"/>
    <property type="molecule type" value="Genomic_DNA"/>
</dbReference>
<protein>
    <recommendedName>
        <fullName evidence="8">Kinesin-like protein</fullName>
    </recommendedName>
</protein>
<keyword evidence="1 8" id="KW-0493">Microtubule</keyword>
<dbReference type="InterPro" id="IPR027640">
    <property type="entry name" value="Kinesin-like_fam"/>
</dbReference>
<keyword evidence="2 7" id="KW-0547">Nucleotide-binding</keyword>
<dbReference type="InterPro" id="IPR027417">
    <property type="entry name" value="P-loop_NTPase"/>
</dbReference>
<dbReference type="GO" id="GO:0008017">
    <property type="term" value="F:microtubule binding"/>
    <property type="evidence" value="ECO:0007669"/>
    <property type="project" value="InterPro"/>
</dbReference>
<accession>A0AAV6Y6Y2</accession>
<dbReference type="GO" id="GO:0005524">
    <property type="term" value="F:ATP binding"/>
    <property type="evidence" value="ECO:0007669"/>
    <property type="project" value="UniProtKB-UniRule"/>
</dbReference>
<evidence type="ECO:0000259" key="11">
    <source>
        <dbReference type="PROSITE" id="PS50067"/>
    </source>
</evidence>
<dbReference type="PANTHER" id="PTHR47968">
    <property type="entry name" value="CENTROMERE PROTEIN E"/>
    <property type="match status" value="1"/>
</dbReference>
<dbReference type="SMART" id="SM00129">
    <property type="entry name" value="KISc"/>
    <property type="match status" value="1"/>
</dbReference>
<name>A0AAV6Y6Y2_9LAMI</name>
<sequence length="745" mass="82273">MPVSTRSQKLSSQPENDEEQRRKHQLQEQEEDIAARNPHQGLKEKMKALTLLYEQQQKRGAAPPPPRFSTQHPTLDALSGDDFKDKENEEAIVGLSCPNNVSTKLLSSSVVPLTEPPPPITRQTRVQASEAIVDDHKTRAAAAAGLGRILVFVRLRPMAKKETEAGSNCCVRIMNHNNNKSDVYLTQVSTDNNDYLRLKRLRGRHFTFDASFPDSTTQQQVYSKTTAELVEAVLGGRNGSVFCYGATGAGKTYTMLGTVENPGVMVLAIKDLFNKIRQRSFNGNHLIHLSYLEVYNETVRDLLSPGRPLVLREDKQGIVAAGLSHYRAYSSDEVMALLQQGNKNRMTEPTRANETSSRSHAILQVVIEYQVKDGSSNNNNNNNNNIVKRVGKLSLIDLAGSERAIATDQRTLRSLEGANINKSLLALSSCINGLVEGKKHIPYRNSKLTQLLKDSLGGDCTTVMIANISPSSLSFSETQNTLHWADRAKQIRIKACDVNVEMQIPDCGTDQAKLLLELQKENRELRMELARQQQKLLTVQAQQTLAATTPSTASSLLSPAPPPSYEKRKARSSFLTGGSCFTPESKGKAAAAVANETLVRRQLSKTVKTLEAEIERINKDHALQIKKRDSIIRELSGKVVELGGGGEDRTRAEATARLRRKAGGELKSPSHRFLSPAPTAKKRSYWDITTANSPSVVTLTGRKTRSQFITGPAAAPSMLLQLDTTTTYRHHRHHHLPPPPPPPPR</sequence>
<comment type="caution">
    <text evidence="12">The sequence shown here is derived from an EMBL/GenBank/DDBJ whole genome shotgun (WGS) entry which is preliminary data.</text>
</comment>
<keyword evidence="5 7" id="KW-0505">Motor protein</keyword>
<feature type="compositionally biased region" description="Polar residues" evidence="10">
    <location>
        <begin position="1"/>
        <end position="14"/>
    </location>
</feature>
<evidence type="ECO:0000256" key="8">
    <source>
        <dbReference type="RuleBase" id="RU000394"/>
    </source>
</evidence>
<evidence type="ECO:0000313" key="13">
    <source>
        <dbReference type="Proteomes" id="UP000826271"/>
    </source>
</evidence>
<evidence type="ECO:0000256" key="1">
    <source>
        <dbReference type="ARBA" id="ARBA00022701"/>
    </source>
</evidence>
<feature type="binding site" evidence="7">
    <location>
        <begin position="245"/>
        <end position="252"/>
    </location>
    <ligand>
        <name>ATP</name>
        <dbReference type="ChEBI" id="CHEBI:30616"/>
    </ligand>
</feature>
<evidence type="ECO:0000256" key="3">
    <source>
        <dbReference type="ARBA" id="ARBA00022840"/>
    </source>
</evidence>
<reference evidence="12" key="1">
    <citation type="submission" date="2019-10" db="EMBL/GenBank/DDBJ databases">
        <authorList>
            <person name="Zhang R."/>
            <person name="Pan Y."/>
            <person name="Wang J."/>
            <person name="Ma R."/>
            <person name="Yu S."/>
        </authorList>
    </citation>
    <scope>NUCLEOTIDE SEQUENCE</scope>
    <source>
        <strain evidence="12">LA-IB0</strain>
        <tissue evidence="12">Leaf</tissue>
    </source>
</reference>
<evidence type="ECO:0000256" key="6">
    <source>
        <dbReference type="ARBA" id="ARBA00060769"/>
    </source>
</evidence>
<dbReference type="AlphaFoldDB" id="A0AAV6Y6Y2"/>
<dbReference type="Gene3D" id="3.40.850.10">
    <property type="entry name" value="Kinesin motor domain"/>
    <property type="match status" value="1"/>
</dbReference>
<dbReference type="GO" id="GO:0007018">
    <property type="term" value="P:microtubule-based movement"/>
    <property type="evidence" value="ECO:0007669"/>
    <property type="project" value="InterPro"/>
</dbReference>
<comment type="similarity">
    <text evidence="6">Belongs to the TRAFAC class myosin-kinesin ATPase superfamily. Kinesin family. KIN-8 subfamily.</text>
</comment>
<gene>
    <name evidence="12" type="ORF">BUALT_Bualt02G0078700</name>
</gene>
<dbReference type="FunFam" id="3.40.850.10:FF:000054">
    <property type="entry name" value="Kinesin-like protein"/>
    <property type="match status" value="1"/>
</dbReference>
<feature type="compositionally biased region" description="Low complexity" evidence="10">
    <location>
        <begin position="548"/>
        <end position="558"/>
    </location>
</feature>
<dbReference type="InterPro" id="IPR001752">
    <property type="entry name" value="Kinesin_motor_dom"/>
</dbReference>
<feature type="coiled-coil region" evidence="9">
    <location>
        <begin position="515"/>
        <end position="542"/>
    </location>
</feature>
<evidence type="ECO:0000256" key="9">
    <source>
        <dbReference type="SAM" id="Coils"/>
    </source>
</evidence>
<evidence type="ECO:0000256" key="7">
    <source>
        <dbReference type="PROSITE-ProRule" id="PRU00283"/>
    </source>
</evidence>
<evidence type="ECO:0000256" key="10">
    <source>
        <dbReference type="SAM" id="MobiDB-lite"/>
    </source>
</evidence>
<dbReference type="Proteomes" id="UP000826271">
    <property type="component" value="Unassembled WGS sequence"/>
</dbReference>
<evidence type="ECO:0000256" key="2">
    <source>
        <dbReference type="ARBA" id="ARBA00022741"/>
    </source>
</evidence>
<feature type="domain" description="Kinesin motor" evidence="11">
    <location>
        <begin position="148"/>
        <end position="491"/>
    </location>
</feature>
<dbReference type="SUPFAM" id="SSF52540">
    <property type="entry name" value="P-loop containing nucleoside triphosphate hydrolases"/>
    <property type="match status" value="1"/>
</dbReference>
<evidence type="ECO:0000256" key="4">
    <source>
        <dbReference type="ARBA" id="ARBA00023054"/>
    </source>
</evidence>